<feature type="transmembrane region" description="Helical" evidence="19">
    <location>
        <begin position="58"/>
        <end position="80"/>
    </location>
</feature>
<keyword evidence="22" id="KW-1185">Reference proteome</keyword>
<keyword evidence="12 19" id="KW-1133">Transmembrane helix</keyword>
<dbReference type="GO" id="GO:0016168">
    <property type="term" value="F:chlorophyll binding"/>
    <property type="evidence" value="ECO:0007669"/>
    <property type="project" value="UniProtKB-KW"/>
</dbReference>
<keyword evidence="11" id="KW-0249">Electron transport</keyword>
<evidence type="ECO:0000256" key="14">
    <source>
        <dbReference type="ARBA" id="ARBA00022991"/>
    </source>
</evidence>
<dbReference type="GO" id="GO:0009535">
    <property type="term" value="C:chloroplast thylakoid membrane"/>
    <property type="evidence" value="ECO:0007669"/>
    <property type="project" value="TreeGrafter"/>
</dbReference>
<evidence type="ECO:0000256" key="15">
    <source>
        <dbReference type="ARBA" id="ARBA00023002"/>
    </source>
</evidence>
<comment type="similarity">
    <text evidence="2">Belongs to the reaction center PufL/M/PsbA/D family.</text>
</comment>
<keyword evidence="8 19" id="KW-0812">Transmembrane</keyword>
<dbReference type="Pfam" id="PF00124">
    <property type="entry name" value="Photo_RC"/>
    <property type="match status" value="1"/>
</dbReference>
<evidence type="ECO:0000256" key="19">
    <source>
        <dbReference type="SAM" id="Phobius"/>
    </source>
</evidence>
<evidence type="ECO:0000256" key="1">
    <source>
        <dbReference type="ARBA" id="ARBA00004141"/>
    </source>
</evidence>
<dbReference type="PANTHER" id="PTHR33149">
    <property type="entry name" value="PHOTOSYSTEM II PROTEIN D1"/>
    <property type="match status" value="1"/>
</dbReference>
<keyword evidence="9" id="KW-0479">Metal-binding</keyword>
<evidence type="ECO:0000256" key="5">
    <source>
        <dbReference type="ARBA" id="ARBA00022531"/>
    </source>
</evidence>
<dbReference type="Gene3D" id="1.20.85.10">
    <property type="entry name" value="Photosystem II protein D1-like"/>
    <property type="match status" value="1"/>
</dbReference>
<evidence type="ECO:0000256" key="20">
    <source>
        <dbReference type="SAM" id="SignalP"/>
    </source>
</evidence>
<dbReference type="PANTHER" id="PTHR33149:SF12">
    <property type="entry name" value="PHOTOSYSTEM II D2 PROTEIN"/>
    <property type="match status" value="1"/>
</dbReference>
<keyword evidence="16" id="KW-0408">Iron</keyword>
<dbReference type="InterPro" id="IPR036854">
    <property type="entry name" value="Photo_II_D1/D2_sf"/>
</dbReference>
<evidence type="ECO:0000256" key="12">
    <source>
        <dbReference type="ARBA" id="ARBA00022989"/>
    </source>
</evidence>
<evidence type="ECO:0000256" key="13">
    <source>
        <dbReference type="ARBA" id="ARBA00022990"/>
    </source>
</evidence>
<gene>
    <name evidence="21" type="ORF">PHJA_002357800</name>
</gene>
<reference evidence="21" key="1">
    <citation type="submission" date="2020-07" db="EMBL/GenBank/DDBJ databases">
        <title>Ethylene signaling mediates host invasion by parasitic plants.</title>
        <authorList>
            <person name="Yoshida S."/>
        </authorList>
    </citation>
    <scope>NUCLEOTIDE SEQUENCE</scope>
    <source>
        <strain evidence="21">Okayama</strain>
    </source>
</reference>
<dbReference type="GO" id="GO:0016491">
    <property type="term" value="F:oxidoreductase activity"/>
    <property type="evidence" value="ECO:0007669"/>
    <property type="project" value="UniProtKB-KW"/>
</dbReference>
<dbReference type="InterPro" id="IPR055266">
    <property type="entry name" value="D1/D2"/>
</dbReference>
<dbReference type="OrthoDB" id="897964at2759"/>
<dbReference type="GO" id="GO:0009523">
    <property type="term" value="C:photosystem II"/>
    <property type="evidence" value="ECO:0007669"/>
    <property type="project" value="UniProtKB-KW"/>
</dbReference>
<dbReference type="SUPFAM" id="SSF81483">
    <property type="entry name" value="Bacterial photosystem II reaction centre, L and M subunits"/>
    <property type="match status" value="1"/>
</dbReference>
<dbReference type="InterPro" id="IPR000484">
    <property type="entry name" value="Photo_RC_L/M"/>
</dbReference>
<keyword evidence="18" id="KW-0604">Photosystem II</keyword>
<keyword evidence="3" id="KW-0813">Transport</keyword>
<evidence type="ECO:0000256" key="3">
    <source>
        <dbReference type="ARBA" id="ARBA00022448"/>
    </source>
</evidence>
<dbReference type="EMBL" id="BMAC01000730">
    <property type="protein sequence ID" value="GFQ02139.1"/>
    <property type="molecule type" value="Genomic_DNA"/>
</dbReference>
<proteinExistence type="inferred from homology"/>
<keyword evidence="4" id="KW-0148">Chlorophyll</keyword>
<keyword evidence="17 19" id="KW-0472">Membrane</keyword>
<accession>A0A830CX37</accession>
<evidence type="ECO:0000256" key="9">
    <source>
        <dbReference type="ARBA" id="ARBA00022723"/>
    </source>
</evidence>
<keyword evidence="5" id="KW-0602">Photosynthesis</keyword>
<evidence type="ECO:0000313" key="22">
    <source>
        <dbReference type="Proteomes" id="UP000653305"/>
    </source>
</evidence>
<evidence type="ECO:0000256" key="16">
    <source>
        <dbReference type="ARBA" id="ARBA00023004"/>
    </source>
</evidence>
<name>A0A830CX37_9LAMI</name>
<comment type="subcellular location">
    <subcellularLocation>
        <location evidence="1">Membrane</location>
        <topology evidence="1">Multi-pass membrane protein</topology>
    </subcellularLocation>
</comment>
<keyword evidence="15" id="KW-0560">Oxidoreductase</keyword>
<evidence type="ECO:0000256" key="17">
    <source>
        <dbReference type="ARBA" id="ARBA00023136"/>
    </source>
</evidence>
<evidence type="ECO:0000256" key="7">
    <source>
        <dbReference type="ARBA" id="ARBA00022640"/>
    </source>
</evidence>
<evidence type="ECO:0000256" key="10">
    <source>
        <dbReference type="ARBA" id="ARBA00022842"/>
    </source>
</evidence>
<feature type="signal peptide" evidence="20">
    <location>
        <begin position="1"/>
        <end position="18"/>
    </location>
</feature>
<dbReference type="Proteomes" id="UP000653305">
    <property type="component" value="Unassembled WGS sequence"/>
</dbReference>
<comment type="caution">
    <text evidence="21">The sequence shown here is derived from an EMBL/GenBank/DDBJ whole genome shotgun (WGS) entry which is preliminary data.</text>
</comment>
<keyword evidence="14" id="KW-0157">Chromophore</keyword>
<evidence type="ECO:0000256" key="11">
    <source>
        <dbReference type="ARBA" id="ARBA00022982"/>
    </source>
</evidence>
<evidence type="ECO:0000256" key="6">
    <source>
        <dbReference type="ARBA" id="ARBA00022553"/>
    </source>
</evidence>
<sequence>MMGVAGVLGATLLCAIHCATVRNTYLKMGMVQIHSVLLTQPNPTQAEKTYSMVTTNHFWSQIFGLLFRINVGYISLCYLYQ</sequence>
<keyword evidence="6" id="KW-0597">Phosphoprotein</keyword>
<evidence type="ECO:0000256" key="2">
    <source>
        <dbReference type="ARBA" id="ARBA00008204"/>
    </source>
</evidence>
<keyword evidence="7" id="KW-0934">Plastid</keyword>
<dbReference type="GO" id="GO:0046872">
    <property type="term" value="F:metal ion binding"/>
    <property type="evidence" value="ECO:0007669"/>
    <property type="project" value="UniProtKB-KW"/>
</dbReference>
<organism evidence="21 22">
    <name type="scientific">Phtheirospermum japonicum</name>
    <dbReference type="NCBI Taxonomy" id="374723"/>
    <lineage>
        <taxon>Eukaryota</taxon>
        <taxon>Viridiplantae</taxon>
        <taxon>Streptophyta</taxon>
        <taxon>Embryophyta</taxon>
        <taxon>Tracheophyta</taxon>
        <taxon>Spermatophyta</taxon>
        <taxon>Magnoliopsida</taxon>
        <taxon>eudicotyledons</taxon>
        <taxon>Gunneridae</taxon>
        <taxon>Pentapetalae</taxon>
        <taxon>asterids</taxon>
        <taxon>lamiids</taxon>
        <taxon>Lamiales</taxon>
        <taxon>Orobanchaceae</taxon>
        <taxon>Orobanchaceae incertae sedis</taxon>
        <taxon>Phtheirospermum</taxon>
    </lineage>
</organism>
<dbReference type="GO" id="GO:0009772">
    <property type="term" value="P:photosynthetic electron transport in photosystem II"/>
    <property type="evidence" value="ECO:0007669"/>
    <property type="project" value="InterPro"/>
</dbReference>
<keyword evidence="13" id="KW-0007">Acetylation</keyword>
<evidence type="ECO:0000313" key="21">
    <source>
        <dbReference type="EMBL" id="GFQ02139.1"/>
    </source>
</evidence>
<dbReference type="AlphaFoldDB" id="A0A830CX37"/>
<keyword evidence="20" id="KW-0732">Signal</keyword>
<keyword evidence="10" id="KW-0460">Magnesium</keyword>
<evidence type="ECO:0000256" key="18">
    <source>
        <dbReference type="ARBA" id="ARBA00023276"/>
    </source>
</evidence>
<feature type="chain" id="PRO_5032694430" evidence="20">
    <location>
        <begin position="19"/>
        <end position="81"/>
    </location>
</feature>
<evidence type="ECO:0000256" key="8">
    <source>
        <dbReference type="ARBA" id="ARBA00022692"/>
    </source>
</evidence>
<evidence type="ECO:0000256" key="4">
    <source>
        <dbReference type="ARBA" id="ARBA00022494"/>
    </source>
</evidence>
<protein>
    <submittedName>
        <fullName evidence="21">Photosystem ii d2 protein</fullName>
    </submittedName>
</protein>